<dbReference type="EMBL" id="QBKR01000006">
    <property type="protein sequence ID" value="PTX61861.1"/>
    <property type="molecule type" value="Genomic_DNA"/>
</dbReference>
<dbReference type="RefSeq" id="WP_108022483.1">
    <property type="nucleotide sequence ID" value="NZ_QBKR01000006.1"/>
</dbReference>
<dbReference type="OrthoDB" id="9806086at2"/>
<gene>
    <name evidence="2" type="ORF">C8P63_106113</name>
</gene>
<dbReference type="InterPro" id="IPR029032">
    <property type="entry name" value="AhpD-like"/>
</dbReference>
<feature type="domain" description="Carboxymuconolactone decarboxylase-like" evidence="1">
    <location>
        <begin position="22"/>
        <end position="100"/>
    </location>
</feature>
<dbReference type="Gene3D" id="1.20.1290.10">
    <property type="entry name" value="AhpD-like"/>
    <property type="match status" value="2"/>
</dbReference>
<comment type="caution">
    <text evidence="2">The sequence shown here is derived from an EMBL/GenBank/DDBJ whole genome shotgun (WGS) entry which is preliminary data.</text>
</comment>
<dbReference type="SUPFAM" id="SSF69118">
    <property type="entry name" value="AhpD-like"/>
    <property type="match status" value="2"/>
</dbReference>
<keyword evidence="2" id="KW-0560">Oxidoreductase</keyword>
<protein>
    <submittedName>
        <fullName evidence="2">AhpD family alkylhydroperoxidase</fullName>
    </submittedName>
</protein>
<evidence type="ECO:0000313" key="2">
    <source>
        <dbReference type="EMBL" id="PTX61861.1"/>
    </source>
</evidence>
<dbReference type="Pfam" id="PF02627">
    <property type="entry name" value="CMD"/>
    <property type="match status" value="2"/>
</dbReference>
<reference evidence="2 3" key="1">
    <citation type="submission" date="2018-04" db="EMBL/GenBank/DDBJ databases">
        <title>Genomic Encyclopedia of Archaeal and Bacterial Type Strains, Phase II (KMG-II): from individual species to whole genera.</title>
        <authorList>
            <person name="Goeker M."/>
        </authorList>
    </citation>
    <scope>NUCLEOTIDE SEQUENCE [LARGE SCALE GENOMIC DNA]</scope>
    <source>
        <strain evidence="2 3">DSM 45787</strain>
    </source>
</reference>
<keyword evidence="3" id="KW-1185">Reference proteome</keyword>
<keyword evidence="2" id="KW-0575">Peroxidase</keyword>
<feature type="domain" description="Carboxymuconolactone decarboxylase-like" evidence="1">
    <location>
        <begin position="131"/>
        <end position="209"/>
    </location>
</feature>
<sequence>MGSNLYDKVHIRHLKKLGDLVPDVHKAHQGFAEAVMKDGVLSVKEKELIAVAVAHSTECPFCIDSHTKGAKKAGASLEELAEAVYVTASIEAGGAFAHSANMHNALDEAADDALYRRSSMEHMKKLRQHAPEPFDAMMRFFQTATAEGKLSVKLKELIAVAVAHTTECPYCIDIHSKAARKAGASDAELAEAILVTAYLRSGGAWAHMALMIQAYGEE</sequence>
<name>A0A2T6C0M5_9BACL</name>
<dbReference type="PANTHER" id="PTHR33930:SF8">
    <property type="entry name" value="4-CARBOXYMUCONOLACTONE DECARBOXYLASE"/>
    <property type="match status" value="1"/>
</dbReference>
<dbReference type="GO" id="GO:0051920">
    <property type="term" value="F:peroxiredoxin activity"/>
    <property type="evidence" value="ECO:0007669"/>
    <property type="project" value="InterPro"/>
</dbReference>
<dbReference type="InterPro" id="IPR003779">
    <property type="entry name" value="CMD-like"/>
</dbReference>
<proteinExistence type="predicted"/>
<evidence type="ECO:0000313" key="3">
    <source>
        <dbReference type="Proteomes" id="UP000244240"/>
    </source>
</evidence>
<dbReference type="Proteomes" id="UP000244240">
    <property type="component" value="Unassembled WGS sequence"/>
</dbReference>
<dbReference type="PANTHER" id="PTHR33930">
    <property type="entry name" value="ALKYL HYDROPEROXIDE REDUCTASE AHPD"/>
    <property type="match status" value="1"/>
</dbReference>
<evidence type="ECO:0000259" key="1">
    <source>
        <dbReference type="Pfam" id="PF02627"/>
    </source>
</evidence>
<dbReference type="NCBIfam" id="TIGR00778">
    <property type="entry name" value="ahpD_dom"/>
    <property type="match status" value="2"/>
</dbReference>
<dbReference type="InterPro" id="IPR004675">
    <property type="entry name" value="AhpD_core"/>
</dbReference>
<organism evidence="2 3">
    <name type="scientific">Melghirimyces profundicolus</name>
    <dbReference type="NCBI Taxonomy" id="1242148"/>
    <lineage>
        <taxon>Bacteria</taxon>
        <taxon>Bacillati</taxon>
        <taxon>Bacillota</taxon>
        <taxon>Bacilli</taxon>
        <taxon>Bacillales</taxon>
        <taxon>Thermoactinomycetaceae</taxon>
        <taxon>Melghirimyces</taxon>
    </lineage>
</organism>
<accession>A0A2T6C0M5</accession>
<dbReference type="AlphaFoldDB" id="A0A2T6C0M5"/>